<dbReference type="AlphaFoldDB" id="A0A4P6XX91"/>
<keyword evidence="1" id="KW-0479">Metal-binding</keyword>
<evidence type="ECO:0000256" key="1">
    <source>
        <dbReference type="ARBA" id="ARBA00022723"/>
    </source>
</evidence>
<evidence type="ECO:0000256" key="2">
    <source>
        <dbReference type="ARBA" id="ARBA00022771"/>
    </source>
</evidence>
<dbReference type="PANTHER" id="PTHR14677">
    <property type="entry name" value="ARSENITE INDUCUBLE RNA ASSOCIATED PROTEIN AIP-1-RELATED"/>
    <property type="match status" value="1"/>
</dbReference>
<dbReference type="PROSITE" id="PS51039">
    <property type="entry name" value="ZF_AN1"/>
    <property type="match status" value="1"/>
</dbReference>
<dbReference type="Pfam" id="PF25327">
    <property type="entry name" value="UBL_ZFAND1"/>
    <property type="match status" value="1"/>
</dbReference>
<protein>
    <submittedName>
        <fullName evidence="6">AN1-like Zinc finger</fullName>
    </submittedName>
</protein>
<evidence type="ECO:0000313" key="7">
    <source>
        <dbReference type="Proteomes" id="UP000292447"/>
    </source>
</evidence>
<evidence type="ECO:0000313" key="6">
    <source>
        <dbReference type="EMBL" id="QBM90781.1"/>
    </source>
</evidence>
<accession>A0A4P6XX91</accession>
<dbReference type="Proteomes" id="UP000292447">
    <property type="component" value="Chromosome VI"/>
</dbReference>
<dbReference type="InterPro" id="IPR057358">
    <property type="entry name" value="UBL_ZFAND1-like"/>
</dbReference>
<dbReference type="EMBL" id="CP034461">
    <property type="protein sequence ID" value="QBM90781.1"/>
    <property type="molecule type" value="Genomic_DNA"/>
</dbReference>
<reference evidence="7" key="1">
    <citation type="submission" date="2019-03" db="EMBL/GenBank/DDBJ databases">
        <title>Snf2 controls pulcherriminic acid biosynthesis and connects pigmentation and antifungal activity of the yeast Metschnikowia pulcherrima.</title>
        <authorList>
            <person name="Gore-Lloyd D."/>
            <person name="Sumann I."/>
            <person name="Brachmann A.O."/>
            <person name="Schneeberger K."/>
            <person name="Ortiz-Merino R.A."/>
            <person name="Moreno-Beltran M."/>
            <person name="Schlaefli M."/>
            <person name="Kirner P."/>
            <person name="Santos Kron A."/>
            <person name="Wolfe K.H."/>
            <person name="Piel J."/>
            <person name="Ahrens C.H."/>
            <person name="Henk D."/>
            <person name="Freimoser F.M."/>
        </authorList>
    </citation>
    <scope>NUCLEOTIDE SEQUENCE [LARGE SCALE GENOMIC DNA]</scope>
    <source>
        <strain evidence="7">APC 1.2</strain>
    </source>
</reference>
<dbReference type="Gene3D" id="4.10.1110.10">
    <property type="entry name" value="AN1-like Zinc finger"/>
    <property type="match status" value="1"/>
</dbReference>
<organism evidence="6 7">
    <name type="scientific">Metschnikowia aff. pulcherrima</name>
    <dbReference type="NCBI Taxonomy" id="2163413"/>
    <lineage>
        <taxon>Eukaryota</taxon>
        <taxon>Fungi</taxon>
        <taxon>Dikarya</taxon>
        <taxon>Ascomycota</taxon>
        <taxon>Saccharomycotina</taxon>
        <taxon>Pichiomycetes</taxon>
        <taxon>Metschnikowiaceae</taxon>
        <taxon>Metschnikowia</taxon>
    </lineage>
</organism>
<dbReference type="STRING" id="2163413.A0A4P6XX91"/>
<dbReference type="InterPro" id="IPR000058">
    <property type="entry name" value="Znf_AN1"/>
</dbReference>
<proteinExistence type="predicted"/>
<dbReference type="SMART" id="SM00154">
    <property type="entry name" value="ZnF_AN1"/>
    <property type="match status" value="1"/>
</dbReference>
<dbReference type="GO" id="GO:0008270">
    <property type="term" value="F:zinc ion binding"/>
    <property type="evidence" value="ECO:0007669"/>
    <property type="project" value="UniProtKB-KW"/>
</dbReference>
<evidence type="ECO:0000259" key="5">
    <source>
        <dbReference type="PROSITE" id="PS51039"/>
    </source>
</evidence>
<feature type="domain" description="AN1-type" evidence="5">
    <location>
        <begin position="35"/>
        <end position="81"/>
    </location>
</feature>
<sequence length="281" mass="31646">MSSTYRPKNDQGSETSTHLLFMSRIERAHDEQGIMNLGKNCTFCNRLDFLPFHCEFCKGTFCAAHRTLEVHKCIGRPQKKASSVGSDKFQNGPTAASLFPDREKRQKALEALLKSVDLGNWNTNSTPMMKLTKFLHLQKLKRESKKSMAIFGRSANKTPSLTAEIAQIKKSAKGPNSVSIQDRIYFWVLFVNRNEEDMDKISVEKERKGVWVLKQWSIGRALDSIAETLSIINKNNNTQQSEERLNLFKVEKDVPALLGASTKISGTVMNGATLYLVKGPM</sequence>
<dbReference type="InterPro" id="IPR035896">
    <property type="entry name" value="AN1-like_Znf"/>
</dbReference>
<dbReference type="SUPFAM" id="SSF118310">
    <property type="entry name" value="AN1-like Zinc finger"/>
    <property type="match status" value="1"/>
</dbReference>
<gene>
    <name evidence="6" type="primary">MPUL0F03680</name>
    <name evidence="6" type="ORF">METSCH_F03680</name>
</gene>
<dbReference type="GO" id="GO:0005737">
    <property type="term" value="C:cytoplasm"/>
    <property type="evidence" value="ECO:0007669"/>
    <property type="project" value="TreeGrafter"/>
</dbReference>
<dbReference type="PANTHER" id="PTHR14677:SF40">
    <property type="entry name" value="CDC48-ASSOCIATED UBIQUITIN-LIKE_ZINC FINGER PROTEIN 1"/>
    <property type="match status" value="1"/>
</dbReference>
<evidence type="ECO:0000256" key="3">
    <source>
        <dbReference type="ARBA" id="ARBA00022833"/>
    </source>
</evidence>
<keyword evidence="7" id="KW-1185">Reference proteome</keyword>
<evidence type="ECO:0000256" key="4">
    <source>
        <dbReference type="PROSITE-ProRule" id="PRU00449"/>
    </source>
</evidence>
<dbReference type="Pfam" id="PF01428">
    <property type="entry name" value="zf-AN1"/>
    <property type="match status" value="1"/>
</dbReference>
<name>A0A4P6XX91_9ASCO</name>
<keyword evidence="3" id="KW-0862">Zinc</keyword>
<keyword evidence="2 4" id="KW-0863">Zinc-finger</keyword>